<dbReference type="OrthoDB" id="300750at2759"/>
<dbReference type="EMBL" id="CT868068">
    <property type="protein sequence ID" value="CAK69451.1"/>
    <property type="molecule type" value="Genomic_DNA"/>
</dbReference>
<feature type="transmembrane region" description="Helical" evidence="2">
    <location>
        <begin position="540"/>
        <end position="557"/>
    </location>
</feature>
<dbReference type="GeneID" id="5022633"/>
<feature type="transmembrane region" description="Helical" evidence="2">
    <location>
        <begin position="495"/>
        <end position="517"/>
    </location>
</feature>
<feature type="transmembrane region" description="Helical" evidence="2">
    <location>
        <begin position="578"/>
        <end position="596"/>
    </location>
</feature>
<proteinExistence type="predicted"/>
<protein>
    <submittedName>
        <fullName evidence="3">Uncharacterized protein</fullName>
    </submittedName>
</protein>
<accession>A0CF84</accession>
<sequence length="601" mass="71094">MISNYEGKNNHLDNSLNNNVIFINFQIRRAMYLSNASSSSGKFQSAKQQQQESIKVKEQQDQTINSEGDLESEFNQDEFNQKSQNFQKSQKYLASEQEVVSIEARKEVVQVEQLNTEVQEEKPLNLNFVQMPSNQRNNLQTYKSANRKLIPISQHSLSQSMISNMTQNNKGAGFRKINAFYYDRIGDQMSLIFMDNKNVIKQLARETVIPILIAFVIEVLILVVQNEIGEFCFIDGIDCSSYWVRLWSFFKQQILFKLGIVFCKGHILYKLVLGNKLIQTKNGRPLMEYFVLIIMAVSTDFIMIFWVGFNEDWLFIIYVYILGFVVFFNTFRMKTWPSYLSKGLSYFLYDITIIGLLMACFKLFPYIKQSFKEKNSVAWHEYYMFLYAFLDLGMEFFMDLSLSFTKFSELYIYQGQLLIIGTRVGTLIQGDMTRFDFWFCLFFLIMFRINNISIVFTVFLRRVIYYATPDSLKPYVSMEETNLTRKGKNGACWEHLFWIVYFYMFIFSGRTFTYWIFDKTYLLNGKFETNIWDGYDKSNYMPIIVWVFLLIPEYIGYKLNKSKNYDNIKLLGGNKMKFYENLFIRIFGVYLFNFAVMSNLI</sequence>
<feature type="transmembrane region" description="Helical" evidence="2">
    <location>
        <begin position="286"/>
        <end position="307"/>
    </location>
</feature>
<feature type="transmembrane region" description="Helical" evidence="2">
    <location>
        <begin position="343"/>
        <end position="367"/>
    </location>
</feature>
<keyword evidence="2" id="KW-1133">Transmembrane helix</keyword>
<organism evidence="3 4">
    <name type="scientific">Paramecium tetraurelia</name>
    <dbReference type="NCBI Taxonomy" id="5888"/>
    <lineage>
        <taxon>Eukaryota</taxon>
        <taxon>Sar</taxon>
        <taxon>Alveolata</taxon>
        <taxon>Ciliophora</taxon>
        <taxon>Intramacronucleata</taxon>
        <taxon>Oligohymenophorea</taxon>
        <taxon>Peniculida</taxon>
        <taxon>Parameciidae</taxon>
        <taxon>Paramecium</taxon>
    </lineage>
</organism>
<evidence type="ECO:0000313" key="3">
    <source>
        <dbReference type="EMBL" id="CAK69451.1"/>
    </source>
</evidence>
<dbReference type="KEGG" id="ptm:GSPATT00037890001"/>
<keyword evidence="4" id="KW-1185">Reference proteome</keyword>
<feature type="transmembrane region" description="Helical" evidence="2">
    <location>
        <begin position="435"/>
        <end position="460"/>
    </location>
</feature>
<feature type="transmembrane region" description="Helical" evidence="2">
    <location>
        <begin position="379"/>
        <end position="398"/>
    </location>
</feature>
<name>A0CF84_PARTE</name>
<feature type="transmembrane region" description="Helical" evidence="2">
    <location>
        <begin position="207"/>
        <end position="224"/>
    </location>
</feature>
<feature type="transmembrane region" description="Helical" evidence="2">
    <location>
        <begin position="254"/>
        <end position="274"/>
    </location>
</feature>
<dbReference type="InParanoid" id="A0CF84"/>
<evidence type="ECO:0000313" key="4">
    <source>
        <dbReference type="Proteomes" id="UP000000600"/>
    </source>
</evidence>
<evidence type="ECO:0000256" key="2">
    <source>
        <dbReference type="SAM" id="Phobius"/>
    </source>
</evidence>
<feature type="compositionally biased region" description="Polar residues" evidence="1">
    <location>
        <begin position="43"/>
        <end position="53"/>
    </location>
</feature>
<gene>
    <name evidence="3" type="ORF">GSPATT00037890001</name>
</gene>
<dbReference type="Proteomes" id="UP000000600">
    <property type="component" value="Unassembled WGS sequence"/>
</dbReference>
<dbReference type="AlphaFoldDB" id="A0CF84"/>
<keyword evidence="2" id="KW-0472">Membrane</keyword>
<keyword evidence="2" id="KW-0812">Transmembrane</keyword>
<dbReference type="OMA" id="GRTFTYW"/>
<feature type="transmembrane region" description="Helical" evidence="2">
    <location>
        <begin position="313"/>
        <end position="331"/>
    </location>
</feature>
<dbReference type="RefSeq" id="XP_001436848.1">
    <property type="nucleotide sequence ID" value="XM_001436811.1"/>
</dbReference>
<evidence type="ECO:0000256" key="1">
    <source>
        <dbReference type="SAM" id="MobiDB-lite"/>
    </source>
</evidence>
<feature type="region of interest" description="Disordered" evidence="1">
    <location>
        <begin position="43"/>
        <end position="64"/>
    </location>
</feature>
<reference evidence="3 4" key="1">
    <citation type="journal article" date="2006" name="Nature">
        <title>Global trends of whole-genome duplications revealed by the ciliate Paramecium tetraurelia.</title>
        <authorList>
            <consortium name="Genoscope"/>
            <person name="Aury J.-M."/>
            <person name="Jaillon O."/>
            <person name="Duret L."/>
            <person name="Noel B."/>
            <person name="Jubin C."/>
            <person name="Porcel B.M."/>
            <person name="Segurens B."/>
            <person name="Daubin V."/>
            <person name="Anthouard V."/>
            <person name="Aiach N."/>
            <person name="Arnaiz O."/>
            <person name="Billaut A."/>
            <person name="Beisson J."/>
            <person name="Blanc I."/>
            <person name="Bouhouche K."/>
            <person name="Camara F."/>
            <person name="Duharcourt S."/>
            <person name="Guigo R."/>
            <person name="Gogendeau D."/>
            <person name="Katinka M."/>
            <person name="Keller A.-M."/>
            <person name="Kissmehl R."/>
            <person name="Klotz C."/>
            <person name="Koll F."/>
            <person name="Le Moue A."/>
            <person name="Lepere C."/>
            <person name="Malinsky S."/>
            <person name="Nowacki M."/>
            <person name="Nowak J.K."/>
            <person name="Plattner H."/>
            <person name="Poulain J."/>
            <person name="Ruiz F."/>
            <person name="Serrano V."/>
            <person name="Zagulski M."/>
            <person name="Dessen P."/>
            <person name="Betermier M."/>
            <person name="Weissenbach J."/>
            <person name="Scarpelli C."/>
            <person name="Schachter V."/>
            <person name="Sperling L."/>
            <person name="Meyer E."/>
            <person name="Cohen J."/>
            <person name="Wincker P."/>
        </authorList>
    </citation>
    <scope>NUCLEOTIDE SEQUENCE [LARGE SCALE GENOMIC DNA]</scope>
    <source>
        <strain evidence="3 4">Stock d4-2</strain>
    </source>
</reference>
<feature type="transmembrane region" description="Helical" evidence="2">
    <location>
        <begin position="410"/>
        <end position="429"/>
    </location>
</feature>
<dbReference type="HOGENOM" id="CLU_454539_0_0_1"/>